<evidence type="ECO:0000313" key="2">
    <source>
        <dbReference type="Proteomes" id="UP001649230"/>
    </source>
</evidence>
<dbReference type="PANTHER" id="PTHR34655:SF2">
    <property type="entry name" value="PEROXIREDOXIN FAMILY PROTEIN"/>
    <property type="match status" value="1"/>
</dbReference>
<evidence type="ECO:0000313" key="1">
    <source>
        <dbReference type="EMBL" id="UJF35667.1"/>
    </source>
</evidence>
<organism evidence="1 2">
    <name type="scientific">Paenibacillus hexagrammi</name>
    <dbReference type="NCBI Taxonomy" id="2908839"/>
    <lineage>
        <taxon>Bacteria</taxon>
        <taxon>Bacillati</taxon>
        <taxon>Bacillota</taxon>
        <taxon>Bacilli</taxon>
        <taxon>Bacillales</taxon>
        <taxon>Paenibacillaceae</taxon>
        <taxon>Paenibacillus</taxon>
    </lineage>
</organism>
<dbReference type="SUPFAM" id="SSF75169">
    <property type="entry name" value="DsrEFH-like"/>
    <property type="match status" value="1"/>
</dbReference>
<gene>
    <name evidence="1" type="ORF">L0M14_11585</name>
</gene>
<dbReference type="Pfam" id="PF13686">
    <property type="entry name" value="DrsE_2"/>
    <property type="match status" value="2"/>
</dbReference>
<sequence>MANKKVALIASSGGLETAYKVLNIATAAAALDAEVAIFFTFEGLSIIHKQSEQLLRLKPGNEGLAEGFKKNNVPSIGELMEIAKESGVRLIGCQMTIDVMGLQPEHFIEGIELGGAATFLDFAFDAQVSLNF</sequence>
<dbReference type="InterPro" id="IPR027396">
    <property type="entry name" value="DsrEFH-like"/>
</dbReference>
<protein>
    <submittedName>
        <fullName evidence="1">DsrE/DsrF/DrsH-like family protein</fullName>
    </submittedName>
</protein>
<dbReference type="PANTHER" id="PTHR34655">
    <property type="entry name" value="CONSERVED WITHIN P. AEROPHILUM"/>
    <property type="match status" value="1"/>
</dbReference>
<name>A0ABY3SRR3_9BACL</name>
<dbReference type="EMBL" id="CP090978">
    <property type="protein sequence ID" value="UJF35667.1"/>
    <property type="molecule type" value="Genomic_DNA"/>
</dbReference>
<proteinExistence type="predicted"/>
<dbReference type="RefSeq" id="WP_235122228.1">
    <property type="nucleotide sequence ID" value="NZ_CP090978.1"/>
</dbReference>
<accession>A0ABY3SRR3</accession>
<reference evidence="1 2" key="1">
    <citation type="journal article" date="2024" name="Int. J. Syst. Evol. Microbiol.">
        <title>Paenibacillus hexagrammi sp. nov., a novel bacterium isolated from the gut content of Hexagrammos agrammus.</title>
        <authorList>
            <person name="Jung H.K."/>
            <person name="Kim D.G."/>
            <person name="Zin H."/>
            <person name="Park J."/>
            <person name="Jung H."/>
            <person name="Kim Y.O."/>
            <person name="Kong H.J."/>
            <person name="Kim J.W."/>
            <person name="Kim Y.S."/>
        </authorList>
    </citation>
    <scope>NUCLEOTIDE SEQUENCE [LARGE SCALE GENOMIC DNA]</scope>
    <source>
        <strain evidence="1 2">YPD9-1</strain>
    </source>
</reference>
<dbReference type="InterPro" id="IPR032836">
    <property type="entry name" value="DsrE2-like"/>
</dbReference>
<dbReference type="Proteomes" id="UP001649230">
    <property type="component" value="Chromosome"/>
</dbReference>
<dbReference type="Gene3D" id="3.40.1260.10">
    <property type="entry name" value="DsrEFH-like"/>
    <property type="match status" value="2"/>
</dbReference>
<keyword evidence="2" id="KW-1185">Reference proteome</keyword>